<gene>
    <name evidence="7" type="ORF">LAQU0_S02e00496g</name>
</gene>
<dbReference type="Pfam" id="PF08240">
    <property type="entry name" value="ADH_N"/>
    <property type="match status" value="1"/>
</dbReference>
<dbReference type="PANTHER" id="PTHR11695">
    <property type="entry name" value="ALCOHOL DEHYDROGENASE RELATED"/>
    <property type="match status" value="1"/>
</dbReference>
<evidence type="ECO:0000313" key="8">
    <source>
        <dbReference type="Proteomes" id="UP000236544"/>
    </source>
</evidence>
<dbReference type="InterPro" id="IPR013154">
    <property type="entry name" value="ADH-like_N"/>
</dbReference>
<dbReference type="GO" id="GO:0016491">
    <property type="term" value="F:oxidoreductase activity"/>
    <property type="evidence" value="ECO:0007669"/>
    <property type="project" value="InterPro"/>
</dbReference>
<comment type="subcellular location">
    <subcellularLocation>
        <location evidence="2">Lipid droplet</location>
    </subcellularLocation>
    <subcellularLocation>
        <location evidence="1">Mitochondrion</location>
    </subcellularLocation>
</comment>
<dbReference type="InterPro" id="IPR020843">
    <property type="entry name" value="ER"/>
</dbReference>
<dbReference type="SMART" id="SM00829">
    <property type="entry name" value="PKS_ER"/>
    <property type="match status" value="1"/>
</dbReference>
<dbReference type="SUPFAM" id="SSF50129">
    <property type="entry name" value="GroES-like"/>
    <property type="match status" value="1"/>
</dbReference>
<dbReference type="AlphaFoldDB" id="A0A0P1KN48"/>
<dbReference type="Proteomes" id="UP000236544">
    <property type="component" value="Unassembled WGS sequence"/>
</dbReference>
<keyword evidence="3" id="KW-0551">Lipid droplet</keyword>
<dbReference type="Gene3D" id="3.90.180.10">
    <property type="entry name" value="Medium-chain alcohol dehydrogenases, catalytic domain"/>
    <property type="match status" value="1"/>
</dbReference>
<organism evidence="7 8">
    <name type="scientific">Lachancea quebecensis</name>
    <dbReference type="NCBI Taxonomy" id="1654605"/>
    <lineage>
        <taxon>Eukaryota</taxon>
        <taxon>Fungi</taxon>
        <taxon>Dikarya</taxon>
        <taxon>Ascomycota</taxon>
        <taxon>Saccharomycotina</taxon>
        <taxon>Saccharomycetes</taxon>
        <taxon>Saccharomycetales</taxon>
        <taxon>Saccharomycetaceae</taxon>
        <taxon>Lachancea</taxon>
    </lineage>
</organism>
<proteinExistence type="inferred from homology"/>
<accession>A0A0P1KN48</accession>
<dbReference type="SUPFAM" id="SSF51735">
    <property type="entry name" value="NAD(P)-binding Rossmann-fold domains"/>
    <property type="match status" value="1"/>
</dbReference>
<dbReference type="CDD" id="cd08247">
    <property type="entry name" value="AST1_like"/>
    <property type="match status" value="1"/>
</dbReference>
<dbReference type="InterPro" id="IPR050700">
    <property type="entry name" value="YIM1/Zinc_Alcohol_DH_Fams"/>
</dbReference>
<dbReference type="Pfam" id="PF13602">
    <property type="entry name" value="ADH_zinc_N_2"/>
    <property type="match status" value="1"/>
</dbReference>
<dbReference type="PANTHER" id="PTHR11695:SF294">
    <property type="entry name" value="RETICULON-4-INTERACTING PROTEIN 1, MITOCHONDRIAL"/>
    <property type="match status" value="1"/>
</dbReference>
<reference evidence="8" key="1">
    <citation type="submission" date="2015-10" db="EMBL/GenBank/DDBJ databases">
        <authorList>
            <person name="Devillers H."/>
        </authorList>
    </citation>
    <scope>NUCLEOTIDE SEQUENCE [LARGE SCALE GENOMIC DNA]</scope>
</reference>
<comment type="similarity">
    <text evidence="5">Belongs to the YIM1 family.</text>
</comment>
<keyword evidence="8" id="KW-1185">Reference proteome</keyword>
<protein>
    <submittedName>
        <fullName evidence="7">LAQU0S02e00496g1_1</fullName>
    </submittedName>
</protein>
<evidence type="ECO:0000256" key="1">
    <source>
        <dbReference type="ARBA" id="ARBA00004173"/>
    </source>
</evidence>
<dbReference type="InterPro" id="IPR011032">
    <property type="entry name" value="GroES-like_sf"/>
</dbReference>
<keyword evidence="4" id="KW-0496">Mitochondrion</keyword>
<evidence type="ECO:0000313" key="7">
    <source>
        <dbReference type="EMBL" id="CUS20881.1"/>
    </source>
</evidence>
<name>A0A0P1KN48_9SACH</name>
<dbReference type="GO" id="GO:0005739">
    <property type="term" value="C:mitochondrion"/>
    <property type="evidence" value="ECO:0007669"/>
    <property type="project" value="UniProtKB-SubCell"/>
</dbReference>
<dbReference type="InterPro" id="IPR036291">
    <property type="entry name" value="NAD(P)-bd_dom_sf"/>
</dbReference>
<dbReference type="EMBL" id="LN890542">
    <property type="protein sequence ID" value="CUS20881.1"/>
    <property type="molecule type" value="Genomic_DNA"/>
</dbReference>
<feature type="domain" description="Enoyl reductase (ER)" evidence="6">
    <location>
        <begin position="16"/>
        <end position="357"/>
    </location>
</feature>
<dbReference type="OrthoDB" id="3509362at2759"/>
<evidence type="ECO:0000256" key="2">
    <source>
        <dbReference type="ARBA" id="ARBA00004502"/>
    </source>
</evidence>
<dbReference type="Gene3D" id="3.40.50.720">
    <property type="entry name" value="NAD(P)-binding Rossmann-like Domain"/>
    <property type="match status" value="1"/>
</dbReference>
<sequence>MSESVANRAVVFYNNKSLPTILSEELNLDTCYSSSEVVIKVHAAALNPVDFLLQGLAYSWLSGRGPKCFSRDYSGEVVKVGANVTDYKVGDKVAGMFKHLYGKQGTLCDYLILDPVKQPAITKIANAEHTEYDDYVVNASWPLVFGTAYQGLTNYGQKLGPNSKILVIGASTSVSNALVQIAKNHLKVGTVVGICSKNSFDYNKKLGYDYLAAYDEGSVVNNVKEIMKKNLNNEKFDLIFDSVGNSDFFGCINDVLKHKSHNSQYVSVAGDKKLNYSNPRMWDSLPGLESLKRYGPFRKYNYNLFLLQSDSAYMKLGHKMISEKQYMPAIDSVYNFDDYAEAFKRINSNRSKGKVVIQIN</sequence>
<evidence type="ECO:0000256" key="5">
    <source>
        <dbReference type="ARBA" id="ARBA00038249"/>
    </source>
</evidence>
<evidence type="ECO:0000256" key="3">
    <source>
        <dbReference type="ARBA" id="ARBA00022677"/>
    </source>
</evidence>
<evidence type="ECO:0000256" key="4">
    <source>
        <dbReference type="ARBA" id="ARBA00023128"/>
    </source>
</evidence>
<dbReference type="GO" id="GO:0005811">
    <property type="term" value="C:lipid droplet"/>
    <property type="evidence" value="ECO:0007669"/>
    <property type="project" value="UniProtKB-SubCell"/>
</dbReference>
<evidence type="ECO:0000259" key="6">
    <source>
        <dbReference type="SMART" id="SM00829"/>
    </source>
</evidence>